<feature type="transmembrane region" description="Helical" evidence="1">
    <location>
        <begin position="66"/>
        <end position="86"/>
    </location>
</feature>
<dbReference type="RefSeq" id="WP_062468800.1">
    <property type="nucleotide sequence ID" value="NZ_BBYN01000009.1"/>
</dbReference>
<feature type="transmembrane region" description="Helical" evidence="1">
    <location>
        <begin position="12"/>
        <end position="28"/>
    </location>
</feature>
<proteinExistence type="predicted"/>
<name>A0A1S6IQ76_9LACT</name>
<keyword evidence="1" id="KW-0472">Membrane</keyword>
<dbReference type="STRING" id="708126.BW727_101253"/>
<gene>
    <name evidence="2" type="ORF">BW727_101253</name>
</gene>
<dbReference type="AlphaFoldDB" id="A0A1S6IQ76"/>
<keyword evidence="1" id="KW-0812">Transmembrane</keyword>
<protein>
    <recommendedName>
        <fullName evidence="4">DUF3021 domain-containing protein</fullName>
    </recommendedName>
</protein>
<sequence length="132" mass="15657">MDIFFKGLKRGFLLFSFMSILAIIFYWFDMTNNAIAPLFYGFILLFLGLASIIYEIKKWSFKKQITIHYLIMLITIFPTLLVSGYFPLNSLQDLVRIFIRFNKTGLTLFAVTFIISYIRRKYSQLQSFSKNR</sequence>
<evidence type="ECO:0008006" key="4">
    <source>
        <dbReference type="Google" id="ProtNLM"/>
    </source>
</evidence>
<organism evidence="2 3">
    <name type="scientific">Jeotgalibaca dankookensis</name>
    <dbReference type="NCBI Taxonomy" id="708126"/>
    <lineage>
        <taxon>Bacteria</taxon>
        <taxon>Bacillati</taxon>
        <taxon>Bacillota</taxon>
        <taxon>Bacilli</taxon>
        <taxon>Lactobacillales</taxon>
        <taxon>Carnobacteriaceae</taxon>
        <taxon>Jeotgalibaca</taxon>
    </lineage>
</organism>
<feature type="transmembrane region" description="Helical" evidence="1">
    <location>
        <begin position="34"/>
        <end position="54"/>
    </location>
</feature>
<keyword evidence="3" id="KW-1185">Reference proteome</keyword>
<reference evidence="2 3" key="1">
    <citation type="journal article" date="2014" name="Int. J. Syst. Evol. Microbiol.">
        <title>Jeotgalibaca dankookensis gen. nov., sp. nov., a member of the family Carnobacteriaceae, isolated from seujeot (Korean traditional food).</title>
        <authorList>
            <person name="Lee D.G."/>
            <person name="Trujillo M.E."/>
            <person name="Kang H."/>
            <person name="Ahn T.Y."/>
        </authorList>
    </citation>
    <scope>NUCLEOTIDE SEQUENCE [LARGE SCALE GENOMIC DNA]</scope>
    <source>
        <strain evidence="2 3">EX-07</strain>
    </source>
</reference>
<dbReference type="InterPro" id="IPR021560">
    <property type="entry name" value="DUF3021"/>
</dbReference>
<accession>A0A1S6IQ76</accession>
<dbReference type="Pfam" id="PF11457">
    <property type="entry name" value="DUF3021"/>
    <property type="match status" value="1"/>
</dbReference>
<evidence type="ECO:0000313" key="3">
    <source>
        <dbReference type="Proteomes" id="UP000188993"/>
    </source>
</evidence>
<dbReference type="Proteomes" id="UP000188993">
    <property type="component" value="Chromosome"/>
</dbReference>
<dbReference type="KEGG" id="jda:BW727_101253"/>
<keyword evidence="1" id="KW-1133">Transmembrane helix</keyword>
<evidence type="ECO:0000313" key="2">
    <source>
        <dbReference type="EMBL" id="AQS53620.1"/>
    </source>
</evidence>
<feature type="transmembrane region" description="Helical" evidence="1">
    <location>
        <begin position="98"/>
        <end position="118"/>
    </location>
</feature>
<dbReference type="OrthoDB" id="2224367at2"/>
<dbReference type="EMBL" id="CP019728">
    <property type="protein sequence ID" value="AQS53620.1"/>
    <property type="molecule type" value="Genomic_DNA"/>
</dbReference>
<evidence type="ECO:0000256" key="1">
    <source>
        <dbReference type="SAM" id="Phobius"/>
    </source>
</evidence>